<dbReference type="NCBIfam" id="NF009897">
    <property type="entry name" value="PRK13357.1"/>
    <property type="match status" value="1"/>
</dbReference>
<comment type="pathway">
    <text evidence="5">Amino-acid biosynthesis; L-leucine biosynthesis; L-leucine from 3-methyl-2-oxobutanoate: step 4/4.</text>
</comment>
<dbReference type="SUPFAM" id="SSF56752">
    <property type="entry name" value="D-aminoacid aminotransferase-like PLP-dependent enzymes"/>
    <property type="match status" value="1"/>
</dbReference>
<evidence type="ECO:0000256" key="17">
    <source>
        <dbReference type="RuleBase" id="RU004517"/>
    </source>
</evidence>
<keyword evidence="8 17" id="KW-0028">Amino-acid biosynthesis</keyword>
<comment type="catalytic activity">
    <reaction evidence="12 17">
        <text>L-valine + 2-oxoglutarate = 3-methyl-2-oxobutanoate + L-glutamate</text>
        <dbReference type="Rhea" id="RHEA:24813"/>
        <dbReference type="ChEBI" id="CHEBI:11851"/>
        <dbReference type="ChEBI" id="CHEBI:16810"/>
        <dbReference type="ChEBI" id="CHEBI:29985"/>
        <dbReference type="ChEBI" id="CHEBI:57762"/>
        <dbReference type="EC" id="2.6.1.42"/>
    </reaction>
</comment>
<evidence type="ECO:0000256" key="15">
    <source>
        <dbReference type="RuleBase" id="RU004106"/>
    </source>
</evidence>
<comment type="caution">
    <text evidence="18">The sequence shown here is derived from an EMBL/GenBank/DDBJ whole genome shotgun (WGS) entry which is preliminary data.</text>
</comment>
<dbReference type="Pfam" id="PF01063">
    <property type="entry name" value="Aminotran_4"/>
    <property type="match status" value="1"/>
</dbReference>
<dbReference type="InterPro" id="IPR001544">
    <property type="entry name" value="Aminotrans_IV"/>
</dbReference>
<dbReference type="NCBIfam" id="TIGR01123">
    <property type="entry name" value="ilvE_II"/>
    <property type="match status" value="1"/>
</dbReference>
<evidence type="ECO:0000313" key="19">
    <source>
        <dbReference type="Proteomes" id="UP001597508"/>
    </source>
</evidence>
<name>A0ABW5LXI3_9FLAO</name>
<comment type="catalytic activity">
    <reaction evidence="14 17">
        <text>L-leucine + 2-oxoglutarate = 4-methyl-2-oxopentanoate + L-glutamate</text>
        <dbReference type="Rhea" id="RHEA:18321"/>
        <dbReference type="ChEBI" id="CHEBI:16810"/>
        <dbReference type="ChEBI" id="CHEBI:17865"/>
        <dbReference type="ChEBI" id="CHEBI:29985"/>
        <dbReference type="ChEBI" id="CHEBI:57427"/>
        <dbReference type="EC" id="2.6.1.42"/>
    </reaction>
</comment>
<dbReference type="InterPro" id="IPR043131">
    <property type="entry name" value="BCAT-like_N"/>
</dbReference>
<dbReference type="InterPro" id="IPR033939">
    <property type="entry name" value="BCAT_family"/>
</dbReference>
<dbReference type="InterPro" id="IPR005786">
    <property type="entry name" value="B_amino_transII"/>
</dbReference>
<keyword evidence="10 16" id="KW-0663">Pyridoxal phosphate</keyword>
<evidence type="ECO:0000256" key="6">
    <source>
        <dbReference type="ARBA" id="ARBA00009320"/>
    </source>
</evidence>
<comment type="function">
    <text evidence="2">Acts on leucine, isoleucine and valine.</text>
</comment>
<dbReference type="GO" id="GO:0004084">
    <property type="term" value="F:branched-chain-amino-acid transaminase activity"/>
    <property type="evidence" value="ECO:0007669"/>
    <property type="project" value="UniProtKB-EC"/>
</dbReference>
<reference evidence="19" key="1">
    <citation type="journal article" date="2019" name="Int. J. Syst. Evol. Microbiol.">
        <title>The Global Catalogue of Microorganisms (GCM) 10K type strain sequencing project: providing services to taxonomists for standard genome sequencing and annotation.</title>
        <authorList>
            <consortium name="The Broad Institute Genomics Platform"/>
            <consortium name="The Broad Institute Genome Sequencing Center for Infectious Disease"/>
            <person name="Wu L."/>
            <person name="Ma J."/>
        </authorList>
    </citation>
    <scope>NUCLEOTIDE SEQUENCE [LARGE SCALE GENOMIC DNA]</scope>
    <source>
        <strain evidence="19">KCTC 52127</strain>
    </source>
</reference>
<protein>
    <recommendedName>
        <fullName evidence="17">Branched-chain-amino-acid aminotransferase</fullName>
        <ecNumber evidence="17">2.6.1.42</ecNumber>
    </recommendedName>
</protein>
<dbReference type="EMBL" id="JBHULH010000012">
    <property type="protein sequence ID" value="MFD2568783.1"/>
    <property type="molecule type" value="Genomic_DNA"/>
</dbReference>
<proteinExistence type="inferred from homology"/>
<evidence type="ECO:0000256" key="7">
    <source>
        <dbReference type="ARBA" id="ARBA00022576"/>
    </source>
</evidence>
<evidence type="ECO:0000313" key="18">
    <source>
        <dbReference type="EMBL" id="MFD2568783.1"/>
    </source>
</evidence>
<accession>A0ABW5LXI3</accession>
<comment type="catalytic activity">
    <reaction evidence="13 17">
        <text>L-isoleucine + 2-oxoglutarate = (S)-3-methyl-2-oxopentanoate + L-glutamate</text>
        <dbReference type="Rhea" id="RHEA:24801"/>
        <dbReference type="ChEBI" id="CHEBI:16810"/>
        <dbReference type="ChEBI" id="CHEBI:29985"/>
        <dbReference type="ChEBI" id="CHEBI:35146"/>
        <dbReference type="ChEBI" id="CHEBI:58045"/>
        <dbReference type="EC" id="2.6.1.42"/>
    </reaction>
</comment>
<evidence type="ECO:0000256" key="4">
    <source>
        <dbReference type="ARBA" id="ARBA00004931"/>
    </source>
</evidence>
<evidence type="ECO:0000256" key="2">
    <source>
        <dbReference type="ARBA" id="ARBA00003109"/>
    </source>
</evidence>
<dbReference type="Proteomes" id="UP001597508">
    <property type="component" value="Unassembled WGS sequence"/>
</dbReference>
<evidence type="ECO:0000256" key="10">
    <source>
        <dbReference type="ARBA" id="ARBA00022898"/>
    </source>
</evidence>
<evidence type="ECO:0000256" key="1">
    <source>
        <dbReference type="ARBA" id="ARBA00001933"/>
    </source>
</evidence>
<dbReference type="EC" id="2.6.1.42" evidence="17"/>
<dbReference type="InterPro" id="IPR018300">
    <property type="entry name" value="Aminotrans_IV_CS"/>
</dbReference>
<evidence type="ECO:0000256" key="9">
    <source>
        <dbReference type="ARBA" id="ARBA00022679"/>
    </source>
</evidence>
<sequence length="353" mass="40025">MMVKDIQITPAKTSKIHDVDFNNLQFGRVFTDHMFECDFKDGKWSNPKIVPYAPLTMEPSARVFHYGQAVFEGMKAYRDDNDELFLFRPDENYARINKSAARLAIPEFPEDFFFEGLKQLILLDKDWVKKGWGNSLYIRPFVIATEGAIAASPAEEYKFMIILSPAQAYYSQEVRVLFAEKFSRSADGGVGYAKAAGNYAAQFYPTSLAHERGYQQIIWTDASTHEYLEEAGTMNIFFRVNDKLITAPNNDRILDGVTRKSVIQLAQDAGVDVEVRRVPVAEIKEAARNGSLKEIFGAGTAAVINPIAGFEHAGSTYELPKMEDSYATLFKEKLMNIQYNKAEDPHNWRFKIS</sequence>
<evidence type="ECO:0000256" key="5">
    <source>
        <dbReference type="ARBA" id="ARBA00005072"/>
    </source>
</evidence>
<evidence type="ECO:0000256" key="11">
    <source>
        <dbReference type="ARBA" id="ARBA00023304"/>
    </source>
</evidence>
<keyword evidence="9 17" id="KW-0808">Transferase</keyword>
<keyword evidence="7 17" id="KW-0032">Aminotransferase</keyword>
<evidence type="ECO:0000256" key="3">
    <source>
        <dbReference type="ARBA" id="ARBA00004824"/>
    </source>
</evidence>
<evidence type="ECO:0000256" key="16">
    <source>
        <dbReference type="RuleBase" id="RU004516"/>
    </source>
</evidence>
<dbReference type="PANTHER" id="PTHR11825">
    <property type="entry name" value="SUBGROUP IIII AMINOTRANSFERASE"/>
    <property type="match status" value="1"/>
</dbReference>
<dbReference type="Gene3D" id="3.30.470.10">
    <property type="match status" value="1"/>
</dbReference>
<dbReference type="CDD" id="cd01557">
    <property type="entry name" value="BCAT_beta_family"/>
    <property type="match status" value="1"/>
</dbReference>
<dbReference type="Gene3D" id="3.20.10.10">
    <property type="entry name" value="D-amino Acid Aminotransferase, subunit A, domain 2"/>
    <property type="match status" value="1"/>
</dbReference>
<comment type="cofactor">
    <cofactor evidence="1 16">
        <name>pyridoxal 5'-phosphate</name>
        <dbReference type="ChEBI" id="CHEBI:597326"/>
    </cofactor>
</comment>
<comment type="pathway">
    <text evidence="3">Amino-acid biosynthesis; L-isoleucine biosynthesis; L-isoleucine from 2-oxobutanoate: step 4/4.</text>
</comment>
<dbReference type="InterPro" id="IPR036038">
    <property type="entry name" value="Aminotransferase-like"/>
</dbReference>
<evidence type="ECO:0000256" key="14">
    <source>
        <dbReference type="ARBA" id="ARBA00049229"/>
    </source>
</evidence>
<gene>
    <name evidence="18" type="ORF">ACFSRZ_15515</name>
</gene>
<organism evidence="18 19">
    <name type="scientific">Pseudotenacibaculum haliotis</name>
    <dbReference type="NCBI Taxonomy" id="1862138"/>
    <lineage>
        <taxon>Bacteria</taxon>
        <taxon>Pseudomonadati</taxon>
        <taxon>Bacteroidota</taxon>
        <taxon>Flavobacteriia</taxon>
        <taxon>Flavobacteriales</taxon>
        <taxon>Flavobacteriaceae</taxon>
        <taxon>Pseudotenacibaculum</taxon>
    </lineage>
</organism>
<keyword evidence="19" id="KW-1185">Reference proteome</keyword>
<evidence type="ECO:0000256" key="12">
    <source>
        <dbReference type="ARBA" id="ARBA00048212"/>
    </source>
</evidence>
<dbReference type="RefSeq" id="WP_379667490.1">
    <property type="nucleotide sequence ID" value="NZ_JBHULH010000012.1"/>
</dbReference>
<dbReference type="PIRSF" id="PIRSF006468">
    <property type="entry name" value="BCAT1"/>
    <property type="match status" value="1"/>
</dbReference>
<evidence type="ECO:0000256" key="13">
    <source>
        <dbReference type="ARBA" id="ARBA00048798"/>
    </source>
</evidence>
<dbReference type="PANTHER" id="PTHR11825:SF44">
    <property type="entry name" value="BRANCHED-CHAIN-AMINO-ACID AMINOTRANSFERASE"/>
    <property type="match status" value="1"/>
</dbReference>
<keyword evidence="11 17" id="KW-0100">Branched-chain amino acid biosynthesis</keyword>
<dbReference type="InterPro" id="IPR043132">
    <property type="entry name" value="BCAT-like_C"/>
</dbReference>
<comment type="similarity">
    <text evidence="6 15">Belongs to the class-IV pyridoxal-phosphate-dependent aminotransferase family.</text>
</comment>
<evidence type="ECO:0000256" key="8">
    <source>
        <dbReference type="ARBA" id="ARBA00022605"/>
    </source>
</evidence>
<comment type="pathway">
    <text evidence="4">Amino-acid biosynthesis; L-valine biosynthesis; L-valine from pyruvate: step 4/4.</text>
</comment>
<dbReference type="PROSITE" id="PS00770">
    <property type="entry name" value="AA_TRANSFER_CLASS_4"/>
    <property type="match status" value="1"/>
</dbReference>